<keyword evidence="3" id="KW-1185">Reference proteome</keyword>
<proteinExistence type="predicted"/>
<evidence type="ECO:0000256" key="1">
    <source>
        <dbReference type="SAM" id="SignalP"/>
    </source>
</evidence>
<evidence type="ECO:0000313" key="2">
    <source>
        <dbReference type="EMBL" id="EON63252.1"/>
    </source>
</evidence>
<evidence type="ECO:0000313" key="3">
    <source>
        <dbReference type="Proteomes" id="UP000016924"/>
    </source>
</evidence>
<reference evidence="3" key="1">
    <citation type="submission" date="2012-06" db="EMBL/GenBank/DDBJ databases">
        <title>The genome sequence of Coniosporium apollinis CBS 100218.</title>
        <authorList>
            <consortium name="The Broad Institute Genome Sequencing Platform"/>
            <person name="Cuomo C."/>
            <person name="Gorbushina A."/>
            <person name="Noack S."/>
            <person name="Walker B."/>
            <person name="Young S.K."/>
            <person name="Zeng Q."/>
            <person name="Gargeya S."/>
            <person name="Fitzgerald M."/>
            <person name="Haas B."/>
            <person name="Abouelleil A."/>
            <person name="Alvarado L."/>
            <person name="Arachchi H.M."/>
            <person name="Berlin A.M."/>
            <person name="Chapman S.B."/>
            <person name="Goldberg J."/>
            <person name="Griggs A."/>
            <person name="Gujja S."/>
            <person name="Hansen M."/>
            <person name="Howarth C."/>
            <person name="Imamovic A."/>
            <person name="Larimer J."/>
            <person name="McCowan C."/>
            <person name="Montmayeur A."/>
            <person name="Murphy C."/>
            <person name="Neiman D."/>
            <person name="Pearson M."/>
            <person name="Priest M."/>
            <person name="Roberts A."/>
            <person name="Saif S."/>
            <person name="Shea T."/>
            <person name="Sisk P."/>
            <person name="Sykes S."/>
            <person name="Wortman J."/>
            <person name="Nusbaum C."/>
            <person name="Birren B."/>
        </authorList>
    </citation>
    <scope>NUCLEOTIDE SEQUENCE [LARGE SCALE GENOMIC DNA]</scope>
    <source>
        <strain evidence="3">CBS 100218</strain>
    </source>
</reference>
<dbReference type="Proteomes" id="UP000016924">
    <property type="component" value="Unassembled WGS sequence"/>
</dbReference>
<gene>
    <name evidence="2" type="ORF">W97_02479</name>
</gene>
<dbReference type="RefSeq" id="XP_007778569.1">
    <property type="nucleotide sequence ID" value="XM_007780379.1"/>
</dbReference>
<protein>
    <submittedName>
        <fullName evidence="2">Uncharacterized protein</fullName>
    </submittedName>
</protein>
<sequence>MMIFANALPFVVLLIGLAAANDIKLIVTPGSDSRLLARQDGVCKGTCATCFGLGNVVCNTAITGTSCYNPSAGEQCCADGEFCVGKDTSCCGRVGGGITEQPSATKPAASSKPKPLKTWECLAIDSVEQCCGRAGPGANEFCCPNGQACTGQGCCGR</sequence>
<name>R7YMX2_CONA1</name>
<dbReference type="eggNOG" id="ENOG502SVVS">
    <property type="taxonomic scope" value="Eukaryota"/>
</dbReference>
<dbReference type="AlphaFoldDB" id="R7YMX2"/>
<accession>R7YMX2</accession>
<keyword evidence="1" id="KW-0732">Signal</keyword>
<dbReference type="HOGENOM" id="CLU_1677788_0_0_1"/>
<dbReference type="OrthoDB" id="5409186at2759"/>
<organism evidence="2 3">
    <name type="scientific">Coniosporium apollinis (strain CBS 100218)</name>
    <name type="common">Rock-inhabiting black yeast</name>
    <dbReference type="NCBI Taxonomy" id="1168221"/>
    <lineage>
        <taxon>Eukaryota</taxon>
        <taxon>Fungi</taxon>
        <taxon>Dikarya</taxon>
        <taxon>Ascomycota</taxon>
        <taxon>Pezizomycotina</taxon>
        <taxon>Dothideomycetes</taxon>
        <taxon>Dothideomycetes incertae sedis</taxon>
        <taxon>Coniosporium</taxon>
    </lineage>
</organism>
<dbReference type="GeneID" id="19899790"/>
<dbReference type="EMBL" id="JH767562">
    <property type="protein sequence ID" value="EON63252.1"/>
    <property type="molecule type" value="Genomic_DNA"/>
</dbReference>
<feature type="signal peptide" evidence="1">
    <location>
        <begin position="1"/>
        <end position="20"/>
    </location>
</feature>
<feature type="chain" id="PRO_5004450601" evidence="1">
    <location>
        <begin position="21"/>
        <end position="157"/>
    </location>
</feature>